<protein>
    <submittedName>
        <fullName evidence="1">Uncharacterized protein</fullName>
    </submittedName>
</protein>
<name>A0A158G3B9_9BURK</name>
<sequence>MGCDIHLYKEKFVEGKWVTADEWEAYDFGDDDKGIEVPWKKRFTERNYQLFGLLSKGVRSVHPFSFEPRGLPFDPCAEIAQEAERWGEDGHSHSYLFLHELNAMLRYVEAKTIPISGMKDKEGLEALNASIASGSPNWDLLWPYCQWTSSDQYVEFNVDVPASLYFGESLQKIIDGFEGMDGENHRIVFFFDN</sequence>
<gene>
    <name evidence="1" type="ORF">AWB66_01513</name>
</gene>
<evidence type="ECO:0000313" key="1">
    <source>
        <dbReference type="EMBL" id="SAL26129.1"/>
    </source>
</evidence>
<accession>A0A158G3B9</accession>
<organism evidence="1 2">
    <name type="scientific">Caballeronia telluris</name>
    <dbReference type="NCBI Taxonomy" id="326475"/>
    <lineage>
        <taxon>Bacteria</taxon>
        <taxon>Pseudomonadati</taxon>
        <taxon>Pseudomonadota</taxon>
        <taxon>Betaproteobacteria</taxon>
        <taxon>Burkholderiales</taxon>
        <taxon>Burkholderiaceae</taxon>
        <taxon>Caballeronia</taxon>
    </lineage>
</organism>
<reference evidence="1" key="1">
    <citation type="submission" date="2016-01" db="EMBL/GenBank/DDBJ databases">
        <authorList>
            <person name="Peeters Charlotte."/>
        </authorList>
    </citation>
    <scope>NUCLEOTIDE SEQUENCE</scope>
    <source>
        <strain evidence="1">LMG 22936</strain>
    </source>
</reference>
<keyword evidence="2" id="KW-1185">Reference proteome</keyword>
<evidence type="ECO:0000313" key="2">
    <source>
        <dbReference type="Proteomes" id="UP000054717"/>
    </source>
</evidence>
<dbReference type="EMBL" id="FCNZ02000004">
    <property type="protein sequence ID" value="SAL26129.1"/>
    <property type="molecule type" value="Genomic_DNA"/>
</dbReference>
<comment type="caution">
    <text evidence="1">The sequence shown here is derived from an EMBL/GenBank/DDBJ whole genome shotgun (WGS) entry which is preliminary data.</text>
</comment>
<dbReference type="RefSeq" id="WP_087629658.1">
    <property type="nucleotide sequence ID" value="NZ_FCNZ02000004.1"/>
</dbReference>
<dbReference type="AlphaFoldDB" id="A0A158G3B9"/>
<dbReference type="STRING" id="326475.AWB66_01513"/>
<dbReference type="Proteomes" id="UP000054717">
    <property type="component" value="Unassembled WGS sequence"/>
</dbReference>
<proteinExistence type="predicted"/>